<feature type="domain" description="DUF6896" evidence="1">
    <location>
        <begin position="9"/>
        <end position="141"/>
    </location>
</feature>
<protein>
    <submittedName>
        <fullName evidence="2">DUF6896 domain-containing protein</fullName>
    </submittedName>
</protein>
<organism evidence="2 3">
    <name type="scientific">Hymenobacter bucti</name>
    <dbReference type="NCBI Taxonomy" id="1844114"/>
    <lineage>
        <taxon>Bacteria</taxon>
        <taxon>Pseudomonadati</taxon>
        <taxon>Bacteroidota</taxon>
        <taxon>Cytophagia</taxon>
        <taxon>Cytophagales</taxon>
        <taxon>Hymenobacteraceae</taxon>
        <taxon>Hymenobacter</taxon>
    </lineage>
</organism>
<dbReference type="InterPro" id="IPR054191">
    <property type="entry name" value="DUF6896"/>
</dbReference>
<dbReference type="Pfam" id="PF21837">
    <property type="entry name" value="DUF6896"/>
    <property type="match status" value="1"/>
</dbReference>
<comment type="caution">
    <text evidence="2">The sequence shown here is derived from an EMBL/GenBank/DDBJ whole genome shotgun (WGS) entry which is preliminary data.</text>
</comment>
<dbReference type="RefSeq" id="WP_382318371.1">
    <property type="nucleotide sequence ID" value="NZ_JBHUFD010000019.1"/>
</dbReference>
<name>A0ABW4R103_9BACT</name>
<keyword evidence="3" id="KW-1185">Reference proteome</keyword>
<reference evidence="3" key="1">
    <citation type="journal article" date="2019" name="Int. J. Syst. Evol. Microbiol.">
        <title>The Global Catalogue of Microorganisms (GCM) 10K type strain sequencing project: providing services to taxonomists for standard genome sequencing and annotation.</title>
        <authorList>
            <consortium name="The Broad Institute Genomics Platform"/>
            <consortium name="The Broad Institute Genome Sequencing Center for Infectious Disease"/>
            <person name="Wu L."/>
            <person name="Ma J."/>
        </authorList>
    </citation>
    <scope>NUCLEOTIDE SEQUENCE [LARGE SCALE GENOMIC DNA]</scope>
    <source>
        <strain evidence="3">CGMCC 1.15795</strain>
    </source>
</reference>
<evidence type="ECO:0000313" key="2">
    <source>
        <dbReference type="EMBL" id="MFD1875548.1"/>
    </source>
</evidence>
<dbReference type="EMBL" id="JBHUFD010000019">
    <property type="protein sequence ID" value="MFD1875548.1"/>
    <property type="molecule type" value="Genomic_DNA"/>
</dbReference>
<evidence type="ECO:0000259" key="1">
    <source>
        <dbReference type="Pfam" id="PF21837"/>
    </source>
</evidence>
<sequence length="164" mass="18608">MPSAKQQVVSLIHTYQAAVYQAVALLNAKSEQEKGFQMQQERPGVWAGYLDELKQVHYSFHGAGCLLTTPAFTVDFDYAQEGGCTGIDPWFLFYFLQSNPAIQANYSLLTSSEQVAQILQELVQEGLLTRYLYSEDDRRYYLMADIQNPDLPTVTLYMPDEDVS</sequence>
<evidence type="ECO:0000313" key="3">
    <source>
        <dbReference type="Proteomes" id="UP001597197"/>
    </source>
</evidence>
<proteinExistence type="predicted"/>
<accession>A0ABW4R103</accession>
<dbReference type="Proteomes" id="UP001597197">
    <property type="component" value="Unassembled WGS sequence"/>
</dbReference>
<gene>
    <name evidence="2" type="ORF">ACFSDX_24155</name>
</gene>